<dbReference type="InterPro" id="IPR001099">
    <property type="entry name" value="Chalcone/stilbene_synt_N"/>
</dbReference>
<evidence type="ECO:0000256" key="1">
    <source>
        <dbReference type="ARBA" id="ARBA00005531"/>
    </source>
</evidence>
<dbReference type="GO" id="GO:0030639">
    <property type="term" value="P:polyketide biosynthetic process"/>
    <property type="evidence" value="ECO:0007669"/>
    <property type="project" value="TreeGrafter"/>
</dbReference>
<comment type="caution">
    <text evidence="6">The sequence shown here is derived from an EMBL/GenBank/DDBJ whole genome shotgun (WGS) entry which is preliminary data.</text>
</comment>
<dbReference type="PIRSF" id="PIRSF000451">
    <property type="entry name" value="PKS_III"/>
    <property type="match status" value="1"/>
</dbReference>
<keyword evidence="3" id="KW-0012">Acyltransferase</keyword>
<comment type="similarity">
    <text evidence="1 3">Belongs to the thiolase-like superfamily. Chalcone/stilbene synthases family.</text>
</comment>
<evidence type="ECO:0000313" key="7">
    <source>
        <dbReference type="Proteomes" id="UP000076078"/>
    </source>
</evidence>
<reference evidence="6 7" key="1">
    <citation type="submission" date="2015-12" db="EMBL/GenBank/DDBJ databases">
        <title>Dictyostelia acquired genes for synthesis and detection of signals that induce cell-type specialization by lateral gene transfer from prokaryotes.</title>
        <authorList>
            <person name="Gloeckner G."/>
            <person name="Schaap P."/>
        </authorList>
    </citation>
    <scope>NUCLEOTIDE SEQUENCE [LARGE SCALE GENOMIC DNA]</scope>
    <source>
        <strain evidence="6 7">TK</strain>
    </source>
</reference>
<dbReference type="AlphaFoldDB" id="A0A152A845"/>
<evidence type="ECO:0000256" key="3">
    <source>
        <dbReference type="RuleBase" id="RU003633"/>
    </source>
</evidence>
<keyword evidence="2 3" id="KW-0808">Transferase</keyword>
<accession>A0A152A845</accession>
<dbReference type="Pfam" id="PF02797">
    <property type="entry name" value="Chal_sti_synt_C"/>
    <property type="match status" value="1"/>
</dbReference>
<feature type="domain" description="Chalcone/stilbene synthase N-terminal" evidence="4">
    <location>
        <begin position="85"/>
        <end position="229"/>
    </location>
</feature>
<dbReference type="InterPro" id="IPR012328">
    <property type="entry name" value="Chalcone/stilbene_synt_C"/>
</dbReference>
<organism evidence="6 7">
    <name type="scientific">Tieghemostelium lacteum</name>
    <name type="common">Slime mold</name>
    <name type="synonym">Dictyostelium lacteum</name>
    <dbReference type="NCBI Taxonomy" id="361077"/>
    <lineage>
        <taxon>Eukaryota</taxon>
        <taxon>Amoebozoa</taxon>
        <taxon>Evosea</taxon>
        <taxon>Eumycetozoa</taxon>
        <taxon>Dictyostelia</taxon>
        <taxon>Dictyosteliales</taxon>
        <taxon>Raperosteliaceae</taxon>
        <taxon>Tieghemostelium</taxon>
    </lineage>
</organism>
<dbReference type="Proteomes" id="UP000076078">
    <property type="component" value="Unassembled WGS sequence"/>
</dbReference>
<evidence type="ECO:0000259" key="4">
    <source>
        <dbReference type="Pfam" id="PF00195"/>
    </source>
</evidence>
<name>A0A152A845_TIELA</name>
<dbReference type="GO" id="GO:0016747">
    <property type="term" value="F:acyltransferase activity, transferring groups other than amino-acyl groups"/>
    <property type="evidence" value="ECO:0007669"/>
    <property type="project" value="InterPro"/>
</dbReference>
<sequence>MVEGKNNYKCVNIYSLANATSDVKNMSFELFDDREFTSLVKNALPWMVQYPIILKLGLRKILLNTLGMESRYLTFNAVDRFKKLIRREIIPNIEDCNQSVIEPALKMSLKTSRKAIEDWGGNPKDITHIIFITNSTFEDLSLELMKQLGLRDDVERCPMLFQSFHSGLTGLRLAEQFARLNPNNRILLVMTDMLMNHAQFEDQEHMNRNNVGIHFYFSDGFTSLVIGSNEKKLDGESKGLVEVLPGKTTIIPDSTDYLGLKLHHNSISINATESLKDKVPPNLLPFARKLVDGCPVFLPSTDVYNFEYILHPGLPVVYEANSKQSKNDLRFTITAYKKFGHASVSSVFFVLEESLNPNAVWKHEYGFLMSFGVGLTTEGSIIRKI</sequence>
<keyword evidence="7" id="KW-1185">Reference proteome</keyword>
<dbReference type="EMBL" id="LODT01000004">
    <property type="protein sequence ID" value="KYR02410.1"/>
    <property type="molecule type" value="Genomic_DNA"/>
</dbReference>
<dbReference type="Pfam" id="PF00195">
    <property type="entry name" value="Chal_sti_synt_N"/>
    <property type="match status" value="1"/>
</dbReference>
<feature type="domain" description="Chalcone/stilbene synthase C-terminal" evidence="5">
    <location>
        <begin position="248"/>
        <end position="385"/>
    </location>
</feature>
<gene>
    <name evidence="6" type="ORF">DLAC_01249</name>
</gene>
<evidence type="ECO:0000313" key="6">
    <source>
        <dbReference type="EMBL" id="KYR02410.1"/>
    </source>
</evidence>
<proteinExistence type="inferred from homology"/>
<evidence type="ECO:0000256" key="2">
    <source>
        <dbReference type="ARBA" id="ARBA00022679"/>
    </source>
</evidence>
<protein>
    <submittedName>
        <fullName evidence="6">Putative polyketide synthase</fullName>
    </submittedName>
</protein>
<dbReference type="PANTHER" id="PTHR11877:SF46">
    <property type="entry name" value="TYPE III POLYKETIDE SYNTHASE A"/>
    <property type="match status" value="1"/>
</dbReference>
<evidence type="ECO:0000259" key="5">
    <source>
        <dbReference type="Pfam" id="PF02797"/>
    </source>
</evidence>
<dbReference type="STRING" id="361077.A0A152A845"/>
<dbReference type="InterPro" id="IPR011141">
    <property type="entry name" value="Polyketide_synthase_type-III"/>
</dbReference>
<dbReference type="SUPFAM" id="SSF53901">
    <property type="entry name" value="Thiolase-like"/>
    <property type="match status" value="2"/>
</dbReference>
<dbReference type="InParanoid" id="A0A152A845"/>
<dbReference type="Gene3D" id="3.40.47.10">
    <property type="match status" value="2"/>
</dbReference>
<dbReference type="InterPro" id="IPR016039">
    <property type="entry name" value="Thiolase-like"/>
</dbReference>
<dbReference type="PANTHER" id="PTHR11877">
    <property type="entry name" value="HYDROXYMETHYLGLUTARYL-COA SYNTHASE"/>
    <property type="match status" value="1"/>
</dbReference>
<dbReference type="OrthoDB" id="1500228at2759"/>
<dbReference type="OMA" id="FCEYMAS"/>